<dbReference type="InterPro" id="IPR020806">
    <property type="entry name" value="PKS_PP-bd"/>
</dbReference>
<dbReference type="Gene3D" id="3.40.50.720">
    <property type="entry name" value="NAD(P)-binding Rossmann-like Domain"/>
    <property type="match status" value="1"/>
</dbReference>
<reference evidence="13" key="1">
    <citation type="journal article" date="2012" name="Chem. Biol.">
        <title>Elucidation of Piericidin A1 Biosynthetic Locus Revealed a Thioesterase-Dependent Mechanism of alpha-Pyridone Ring Formation.</title>
        <authorList>
            <person name="Liu Q."/>
            <person name="Yao F."/>
            <person name="Chooi Y.H."/>
            <person name="Kang Q."/>
            <person name="Xu W."/>
            <person name="Li Y."/>
            <person name="Shao Y."/>
            <person name="Shi Y."/>
            <person name="Deng Z."/>
            <person name="Tang Y."/>
            <person name="You D."/>
        </authorList>
    </citation>
    <scope>NUCLEOTIDE SEQUENCE</scope>
</reference>
<keyword evidence="2" id="KW-0596">Phosphopantetheine</keyword>
<keyword evidence="4" id="KW-0808">Transferase</keyword>
<dbReference type="FunFam" id="3.90.180.10:FF:000032">
    <property type="entry name" value="Probable polyketide synthase pks1"/>
    <property type="match status" value="1"/>
</dbReference>
<protein>
    <submittedName>
        <fullName evidence="13">PieA4</fullName>
    </submittedName>
</protein>
<dbReference type="Pfam" id="PF16197">
    <property type="entry name" value="KAsynt_C_assoc"/>
    <property type="match status" value="1"/>
</dbReference>
<keyword evidence="6" id="KW-0511">Multifunctional enzyme</keyword>
<dbReference type="SMART" id="SM00829">
    <property type="entry name" value="PKS_ER"/>
    <property type="match status" value="1"/>
</dbReference>
<organism evidence="13">
    <name type="scientific">Streptomyces piomogenus</name>
    <dbReference type="NCBI Taxonomy" id="285508"/>
    <lineage>
        <taxon>Bacteria</taxon>
        <taxon>Bacillati</taxon>
        <taxon>Actinomycetota</taxon>
        <taxon>Actinomycetes</taxon>
        <taxon>Kitasatosporales</taxon>
        <taxon>Streptomycetaceae</taxon>
        <taxon>Streptomyces</taxon>
    </lineage>
</organism>
<dbReference type="SMART" id="SM00822">
    <property type="entry name" value="PKS_KR"/>
    <property type="match status" value="1"/>
</dbReference>
<feature type="domain" description="Carrier" evidence="10">
    <location>
        <begin position="1984"/>
        <end position="2059"/>
    </location>
</feature>
<dbReference type="FunFam" id="3.40.50.720:FF:000381">
    <property type="entry name" value="Probable polyketide synthase pks17"/>
    <property type="match status" value="1"/>
</dbReference>
<dbReference type="SMART" id="SM01294">
    <property type="entry name" value="PKS_PP_betabranch"/>
    <property type="match status" value="1"/>
</dbReference>
<dbReference type="InterPro" id="IPR006162">
    <property type="entry name" value="Ppantetheine_attach_site"/>
</dbReference>
<dbReference type="SUPFAM" id="SSF50129">
    <property type="entry name" value="GroES-like"/>
    <property type="match status" value="1"/>
</dbReference>
<dbReference type="PANTHER" id="PTHR43775">
    <property type="entry name" value="FATTY ACID SYNTHASE"/>
    <property type="match status" value="1"/>
</dbReference>
<feature type="domain" description="PKS/mFAS DH" evidence="12">
    <location>
        <begin position="900"/>
        <end position="1173"/>
    </location>
</feature>
<dbReference type="InterPro" id="IPR036736">
    <property type="entry name" value="ACP-like_sf"/>
</dbReference>
<dbReference type="Gene3D" id="3.40.366.10">
    <property type="entry name" value="Malonyl-Coenzyme A Acyl Carrier Protein, domain 2"/>
    <property type="match status" value="1"/>
</dbReference>
<dbReference type="InterPro" id="IPR049900">
    <property type="entry name" value="PKS_mFAS_DH"/>
</dbReference>
<dbReference type="InterPro" id="IPR057326">
    <property type="entry name" value="KR_dom"/>
</dbReference>
<dbReference type="SUPFAM" id="SSF52151">
    <property type="entry name" value="FabD/lysophospholipase-like"/>
    <property type="match status" value="1"/>
</dbReference>
<dbReference type="InterPro" id="IPR001227">
    <property type="entry name" value="Ac_transferase_dom_sf"/>
</dbReference>
<feature type="active site" description="Proton acceptor; for dehydratase activity" evidence="8">
    <location>
        <position position="932"/>
    </location>
</feature>
<dbReference type="CDD" id="cd05195">
    <property type="entry name" value="enoyl_red"/>
    <property type="match status" value="1"/>
</dbReference>
<dbReference type="InterPro" id="IPR032821">
    <property type="entry name" value="PKS_assoc"/>
</dbReference>
<dbReference type="SUPFAM" id="SSF55048">
    <property type="entry name" value="Probable ACP-binding domain of malonyl-CoA ACP transacylase"/>
    <property type="match status" value="1"/>
</dbReference>
<dbReference type="Pfam" id="PF00550">
    <property type="entry name" value="PP-binding"/>
    <property type="match status" value="1"/>
</dbReference>
<dbReference type="InterPro" id="IPR016039">
    <property type="entry name" value="Thiolase-like"/>
</dbReference>
<dbReference type="GO" id="GO:0006633">
    <property type="term" value="P:fatty acid biosynthetic process"/>
    <property type="evidence" value="ECO:0007669"/>
    <property type="project" value="InterPro"/>
</dbReference>
<name>H8XZR1_9ACTN</name>
<feature type="region of interest" description="Disordered" evidence="9">
    <location>
        <begin position="989"/>
        <end position="1011"/>
    </location>
</feature>
<dbReference type="GO" id="GO:0004315">
    <property type="term" value="F:3-oxoacyl-[acyl-carrier-protein] synthase activity"/>
    <property type="evidence" value="ECO:0007669"/>
    <property type="project" value="InterPro"/>
</dbReference>
<dbReference type="EMBL" id="HQ840721">
    <property type="protein sequence ID" value="AEZ54377.1"/>
    <property type="molecule type" value="Genomic_DNA"/>
</dbReference>
<accession>H8XZR1</accession>
<dbReference type="Gene3D" id="3.10.129.110">
    <property type="entry name" value="Polyketide synthase dehydratase"/>
    <property type="match status" value="1"/>
</dbReference>
<evidence type="ECO:0000313" key="13">
    <source>
        <dbReference type="EMBL" id="AEZ54377.1"/>
    </source>
</evidence>
<keyword evidence="5" id="KW-0045">Antibiotic biosynthesis</keyword>
<dbReference type="PROSITE" id="PS52004">
    <property type="entry name" value="KS3_2"/>
    <property type="match status" value="1"/>
</dbReference>
<evidence type="ECO:0000256" key="4">
    <source>
        <dbReference type="ARBA" id="ARBA00022679"/>
    </source>
</evidence>
<evidence type="ECO:0000256" key="2">
    <source>
        <dbReference type="ARBA" id="ARBA00022450"/>
    </source>
</evidence>
<dbReference type="InterPro" id="IPR014031">
    <property type="entry name" value="Ketoacyl_synth_C"/>
</dbReference>
<dbReference type="SMART" id="SM00827">
    <property type="entry name" value="PKS_AT"/>
    <property type="match status" value="1"/>
</dbReference>
<dbReference type="FunFam" id="1.10.1200.10:FF:000007">
    <property type="entry name" value="Probable polyketide synthase pks17"/>
    <property type="match status" value="1"/>
</dbReference>
<dbReference type="GO" id="GO:0016491">
    <property type="term" value="F:oxidoreductase activity"/>
    <property type="evidence" value="ECO:0007669"/>
    <property type="project" value="InterPro"/>
</dbReference>
<dbReference type="Pfam" id="PF08240">
    <property type="entry name" value="ADH_N"/>
    <property type="match status" value="1"/>
</dbReference>
<dbReference type="Pfam" id="PF02801">
    <property type="entry name" value="Ketoacyl-synt_C"/>
    <property type="match status" value="1"/>
</dbReference>
<dbReference type="Gene3D" id="3.90.180.10">
    <property type="entry name" value="Medium-chain alcohol dehydrogenases, catalytic domain"/>
    <property type="match status" value="1"/>
</dbReference>
<dbReference type="InterPro" id="IPR020807">
    <property type="entry name" value="PKS_DH"/>
</dbReference>
<proteinExistence type="predicted"/>
<dbReference type="Pfam" id="PF00698">
    <property type="entry name" value="Acyl_transf_1"/>
    <property type="match status" value="1"/>
</dbReference>
<dbReference type="SUPFAM" id="SSF47336">
    <property type="entry name" value="ACP-like"/>
    <property type="match status" value="1"/>
</dbReference>
<dbReference type="InterPro" id="IPR011032">
    <property type="entry name" value="GroES-like_sf"/>
</dbReference>
<dbReference type="Gene3D" id="3.40.50.11460">
    <property type="match status" value="1"/>
</dbReference>
<dbReference type="PROSITE" id="PS00012">
    <property type="entry name" value="PHOSPHOPANTETHEINE"/>
    <property type="match status" value="1"/>
</dbReference>
<dbReference type="InterPro" id="IPR014030">
    <property type="entry name" value="Ketoacyl_synth_N"/>
</dbReference>
<dbReference type="Gene3D" id="3.40.47.10">
    <property type="match status" value="1"/>
</dbReference>
<dbReference type="InterPro" id="IPR014043">
    <property type="entry name" value="Acyl_transferase_dom"/>
</dbReference>
<dbReference type="GO" id="GO:0004312">
    <property type="term" value="F:fatty acid synthase activity"/>
    <property type="evidence" value="ECO:0007669"/>
    <property type="project" value="TreeGrafter"/>
</dbReference>
<dbReference type="InterPro" id="IPR016035">
    <property type="entry name" value="Acyl_Trfase/lysoPLipase"/>
</dbReference>
<dbReference type="InterPro" id="IPR018201">
    <property type="entry name" value="Ketoacyl_synth_AS"/>
</dbReference>
<dbReference type="InterPro" id="IPR049551">
    <property type="entry name" value="PKS_DH_C"/>
</dbReference>
<evidence type="ECO:0000259" key="11">
    <source>
        <dbReference type="PROSITE" id="PS52004"/>
    </source>
</evidence>
<dbReference type="CDD" id="cd08956">
    <property type="entry name" value="KR_3_FAS_SDR_x"/>
    <property type="match status" value="1"/>
</dbReference>
<dbReference type="Pfam" id="PF08659">
    <property type="entry name" value="KR"/>
    <property type="match status" value="1"/>
</dbReference>
<feature type="domain" description="Ketosynthase family 3 (KS3)" evidence="11">
    <location>
        <begin position="9"/>
        <end position="435"/>
    </location>
</feature>
<feature type="region of interest" description="C-terminal hotdog fold" evidence="8">
    <location>
        <begin position="1038"/>
        <end position="1173"/>
    </location>
</feature>
<dbReference type="Pfam" id="PF14765">
    <property type="entry name" value="PS-DH"/>
    <property type="match status" value="1"/>
</dbReference>
<dbReference type="InterPro" id="IPR050091">
    <property type="entry name" value="PKS_NRPS_Biosynth_Enz"/>
</dbReference>
<keyword evidence="3" id="KW-0597">Phosphoprotein</keyword>
<dbReference type="Pfam" id="PF22953">
    <property type="entry name" value="SpnB_Rossmann"/>
    <property type="match status" value="1"/>
</dbReference>
<dbReference type="FunFam" id="3.40.47.10:FF:000019">
    <property type="entry name" value="Polyketide synthase type I"/>
    <property type="match status" value="1"/>
</dbReference>
<dbReference type="Pfam" id="PF13602">
    <property type="entry name" value="ADH_zinc_N_2"/>
    <property type="match status" value="1"/>
</dbReference>
<dbReference type="PANTHER" id="PTHR43775:SF51">
    <property type="entry name" value="INACTIVE PHENOLPHTHIOCEROL SYNTHESIS POLYKETIDE SYNTHASE TYPE I PKS1-RELATED"/>
    <property type="match status" value="1"/>
</dbReference>
<feature type="active site" description="Proton donor; for dehydratase activity" evidence="8">
    <location>
        <position position="1099"/>
    </location>
</feature>
<dbReference type="CDD" id="cd00833">
    <property type="entry name" value="PKS"/>
    <property type="match status" value="1"/>
</dbReference>
<evidence type="ECO:0000256" key="9">
    <source>
        <dbReference type="SAM" id="MobiDB-lite"/>
    </source>
</evidence>
<evidence type="ECO:0000259" key="12">
    <source>
        <dbReference type="PROSITE" id="PS52019"/>
    </source>
</evidence>
<dbReference type="InterPro" id="IPR036291">
    <property type="entry name" value="NAD(P)-bd_dom_sf"/>
</dbReference>
<dbReference type="InterPro" id="IPR049552">
    <property type="entry name" value="PKS_DH_N"/>
</dbReference>
<dbReference type="Pfam" id="PF21089">
    <property type="entry name" value="PKS_DH_N"/>
    <property type="match status" value="1"/>
</dbReference>
<dbReference type="Pfam" id="PF00109">
    <property type="entry name" value="ketoacyl-synt"/>
    <property type="match status" value="1"/>
</dbReference>
<dbReference type="InterPro" id="IPR055123">
    <property type="entry name" value="SpnB-like_Rossmann"/>
</dbReference>
<dbReference type="SMART" id="SM00825">
    <property type="entry name" value="PKS_KS"/>
    <property type="match status" value="1"/>
</dbReference>
<feature type="region of interest" description="N-terminal hotdog fold" evidence="8">
    <location>
        <begin position="900"/>
        <end position="1026"/>
    </location>
</feature>
<dbReference type="InterPro" id="IPR009081">
    <property type="entry name" value="PP-bd_ACP"/>
</dbReference>
<dbReference type="PROSITE" id="PS52019">
    <property type="entry name" value="PKS_MFAS_DH"/>
    <property type="match status" value="1"/>
</dbReference>
<dbReference type="GO" id="GO:0031177">
    <property type="term" value="F:phosphopantetheine binding"/>
    <property type="evidence" value="ECO:0007669"/>
    <property type="project" value="InterPro"/>
</dbReference>
<dbReference type="SUPFAM" id="SSF51735">
    <property type="entry name" value="NAD(P)-binding Rossmann-fold domains"/>
    <property type="match status" value="3"/>
</dbReference>
<comment type="pathway">
    <text evidence="1">Antibiotic biosynthesis.</text>
</comment>
<dbReference type="InterPro" id="IPR042104">
    <property type="entry name" value="PKS_dehydratase_sf"/>
</dbReference>
<dbReference type="InterPro" id="IPR013154">
    <property type="entry name" value="ADH-like_N"/>
</dbReference>
<feature type="compositionally biased region" description="Basic and acidic residues" evidence="9">
    <location>
        <begin position="989"/>
        <end position="1008"/>
    </location>
</feature>
<dbReference type="FunFam" id="3.40.366.10:FF:000002">
    <property type="entry name" value="Probable polyketide synthase 2"/>
    <property type="match status" value="1"/>
</dbReference>
<dbReference type="PROSITE" id="PS00606">
    <property type="entry name" value="KS3_1"/>
    <property type="match status" value="1"/>
</dbReference>
<dbReference type="Gene3D" id="1.10.1200.10">
    <property type="entry name" value="ACP-like"/>
    <property type="match status" value="1"/>
</dbReference>
<dbReference type="SUPFAM" id="SSF53901">
    <property type="entry name" value="Thiolase-like"/>
    <property type="match status" value="1"/>
</dbReference>
<keyword evidence="7" id="KW-0012">Acyltransferase</keyword>
<evidence type="ECO:0000256" key="6">
    <source>
        <dbReference type="ARBA" id="ARBA00023268"/>
    </source>
</evidence>
<dbReference type="FunFam" id="3.40.50.720:FF:000209">
    <property type="entry name" value="Polyketide synthase Pks12"/>
    <property type="match status" value="1"/>
</dbReference>
<evidence type="ECO:0000256" key="3">
    <source>
        <dbReference type="ARBA" id="ARBA00022553"/>
    </source>
</evidence>
<dbReference type="Gene3D" id="3.30.70.3290">
    <property type="match status" value="1"/>
</dbReference>
<dbReference type="SMART" id="SM00826">
    <property type="entry name" value="PKS_DH"/>
    <property type="match status" value="1"/>
</dbReference>
<dbReference type="PROSITE" id="PS50075">
    <property type="entry name" value="CARRIER"/>
    <property type="match status" value="1"/>
</dbReference>
<dbReference type="InterPro" id="IPR020841">
    <property type="entry name" value="PKS_Beta-ketoAc_synthase_dom"/>
</dbReference>
<evidence type="ECO:0000256" key="1">
    <source>
        <dbReference type="ARBA" id="ARBA00004792"/>
    </source>
</evidence>
<dbReference type="InterPro" id="IPR020843">
    <property type="entry name" value="ER"/>
</dbReference>
<evidence type="ECO:0000256" key="7">
    <source>
        <dbReference type="ARBA" id="ARBA00023315"/>
    </source>
</evidence>
<dbReference type="InterPro" id="IPR013968">
    <property type="entry name" value="PKS_KR"/>
</dbReference>
<dbReference type="InterPro" id="IPR016036">
    <property type="entry name" value="Malonyl_transacylase_ACP-bd"/>
</dbReference>
<dbReference type="GO" id="GO:0033068">
    <property type="term" value="P:macrolide biosynthetic process"/>
    <property type="evidence" value="ECO:0007669"/>
    <property type="project" value="UniProtKB-ARBA"/>
</dbReference>
<evidence type="ECO:0000256" key="8">
    <source>
        <dbReference type="PROSITE-ProRule" id="PRU01363"/>
    </source>
</evidence>
<dbReference type="SMART" id="SM00823">
    <property type="entry name" value="PKS_PP"/>
    <property type="match status" value="1"/>
</dbReference>
<evidence type="ECO:0000256" key="5">
    <source>
        <dbReference type="ARBA" id="ARBA00023194"/>
    </source>
</evidence>
<evidence type="ECO:0000259" key="10">
    <source>
        <dbReference type="PROSITE" id="PS50075"/>
    </source>
</evidence>
<sequence length="2144" mass="223944">MAELEAADRDPIAIVGMSCRYPGGVRTPEDLWDLVAAGRDAVGEPPAGRGWRVEDFYDPDALRPGTSYVCEGGFLDDADRFDPAFFGISPREALAMDPQQRLLLETAWEAFERAGIRPATVRGARVGVFTGLMYHDYGTRLGPVDESVAGFLGSGTAGSVASGRIAYVLGLEGPAVTVDTACSSSLVALHLAAQAIRRGDCTMALAGGVTVMATPSTFVEFSRQGGLARDGRCKSFAAAADGTAWGEGAGMLLVERLSDAERNGHRVLAVLRGSSVNQDGASSNLSAPNGPSQQRVIRQALAEAELSPDLIDAVEAHGTGTKLGDPIEAQALLATYGQERPAERPLWLGSLKSNLGHTQAAAGVGGVIKMVMAMRNGVLPRTLHVDEPTPHVDWTAGAVALLTEAQEWPQTGRPRRTAVSSFGVSGTNAHVVLEQAPEVPAAGPGTADGGVLPWVLSARDERALREQAGQLRAAVEAHPEWEPAAVAGALVSGRSVFEQRAVVIGENRAELLSGLAALADGTAAPGVVQGSGTFDRPVFVFPGQGSQWIGMGAELLDTSPVFAQWIAKCEAALAPHVDWSLTDVLRGKDELTRVDVVQPALFAVMVSLAELWRSLGIEPAAVIGHSQGEIAAATVAGALSLEDGARVAALRSQAILAISGRGGMASLPLSQDDAAELLKQWNGRLTVAAHNGPTATVVAGDRDALDELLNHCEQQEIRARRIDVDYASHSPHVEAIQTQLAQKLTGIAPREATVPFYSTVTGGLIDTTTLDADYWYTNLRQTVRFTDATHAAHTDGHHAFIEASPHPVLTTSVQDVTEDAGRQALVTGSLRRDEGGLRRLLTSLAEAHVHGATVTWPTTEPLPTAQLDLPTYPFQRERFWLDAPAVAGDVTAAGLTPAEHPLLSALLPLADGDEIILTGQISLTTHPWLADHAVFGTVLLPGTALVELALRAGDHAGCDVLDELTLQAPLLLPDEGTLQLQLRIGPPEEDGRRAFSLHSRPDRPDRPDAPWSRHATGVLAVGAERPAWDLAVWPPAGAVPVDVAGLYPRLAEDGLGYGPAFQGLCALWRRGDDLFAEVRLPAEQHEDAARFGLHPALLDAALHATAAASPGEVRLPFSWSGVALHATGATALRVRVSPAGADGIALQVADASGAPVAGVATLASRPVDRERLQAAREDGADPLLRVEWTELPAPAEAAAGRWVLLGTDRLGLTEGLRIGGHPDLAALAEAVAAGATVPDAVLVTCTGAESPDVPSAVRDLTADTLTLLQQWLSAEHFSTSRLVVLTSGAVPAGSGEGVRDLVAAPLWGLLRSAQTEHPGRFVLIDLDDRHSPAPQDALAAALATDEPQLALRDGRLYAPRLVRGATGRLLEPPADGAGWRLDTTAKGTLENLALIPYPAAGAPLGPGQVRVAVRAAGMNFRDVLLGLGMVDQDVMGGEAAGVVLETAPDVTGFAPGDRVMGMVPGSFGPVAVVDHRLLVPLPAHWTFTEGASVPIAFLTAYYGLVDLARLAPGESVLIHSATGGVGMAAIQLARHLGAEVFTTASPAKWDTLRSLGVPEDRIASSRDLDFEQRIRAATGGRGVDVVLNSLANEFVDASLRLLADGGRFAEMGKTDIRDAAEVTAAHPGTSYLWFDLIEAGYDRIGRMTAELMPLFERGTLHPIPARTWDVRRAPDAFRFMSQARHTGKVVLTMPSGPDPDGTVLVTGGTGVLGGLVARRLVAEHGVRHLLLLGRRGPEAAGAAELTAELTALGARVTVTACDTADRDALARVLAAVPAEHPLTGVVHAAGVLDDAVIASLTPAQVAAVLRPKVDAAWHLHELTRDADLGSFVLFSSSAAVLGGPGQGNYAAANAFLDGLAQHRRAAGLPGLSIAWGLWEQASGMTGHLDDADLTRLRRSGVRPLSDADGLAMFDSALDADEALLVAMRLDVATARTALQSSSVPPLLRRLIGSPARRAVAVAEPGGADAPARRLAALPEAERARALLELVRTNAAVVLGHATDDAIRPDLAFKQLGFDSLTAVELRNRLGAATGLRLPATLVFDHPRPDALAAYLLAELAPAAPAEPDGPAGAAGAAASDGEVSRLLATIAPARLRAAGLLDALLALAGAAPEEPPAEADDQLDEIDAMDADDLIGLALGTTDL</sequence>